<dbReference type="PANTHER" id="PTHR36450:SF1">
    <property type="entry name" value="THIOREDOXIN"/>
    <property type="match status" value="1"/>
</dbReference>
<organism evidence="2 3">
    <name type="scientific">Longicatena caecimuris</name>
    <dbReference type="NCBI Taxonomy" id="1796635"/>
    <lineage>
        <taxon>Bacteria</taxon>
        <taxon>Bacillati</taxon>
        <taxon>Bacillota</taxon>
        <taxon>Erysipelotrichia</taxon>
        <taxon>Erysipelotrichales</taxon>
        <taxon>Erysipelotrichaceae</taxon>
        <taxon>Longicatena</taxon>
    </lineage>
</organism>
<dbReference type="SUPFAM" id="SSF52833">
    <property type="entry name" value="Thioredoxin-like"/>
    <property type="match status" value="1"/>
</dbReference>
<dbReference type="PANTHER" id="PTHR36450">
    <property type="entry name" value="THIOREDOXIN"/>
    <property type="match status" value="1"/>
</dbReference>
<dbReference type="RefSeq" id="WP_132223775.1">
    <property type="nucleotide sequence ID" value="NZ_JANKBG010000003.1"/>
</dbReference>
<dbReference type="EMBL" id="SMBP01000003">
    <property type="protein sequence ID" value="TCU62616.1"/>
    <property type="molecule type" value="Genomic_DNA"/>
</dbReference>
<dbReference type="Proteomes" id="UP000295773">
    <property type="component" value="Unassembled WGS sequence"/>
</dbReference>
<sequence>MHIFKKKENNSCCNTDFTKMNQTEFNKDASELLILGSGCAKCQKLTSSIMTALEELQLQIPVRHVTDFAQIAAFGVMSTPAIVYKGNLLSYGKVLSVEECKQLLTQTFRKDTHE</sequence>
<evidence type="ECO:0000259" key="1">
    <source>
        <dbReference type="Pfam" id="PF13192"/>
    </source>
</evidence>
<dbReference type="NCBIfam" id="TIGR00412">
    <property type="entry name" value="redox_disulf_2"/>
    <property type="match status" value="1"/>
</dbReference>
<evidence type="ECO:0000313" key="3">
    <source>
        <dbReference type="Proteomes" id="UP000295773"/>
    </source>
</evidence>
<dbReference type="Gene3D" id="3.40.30.10">
    <property type="entry name" value="Glutaredoxin"/>
    <property type="match status" value="1"/>
</dbReference>
<feature type="domain" description="Thioredoxin-like fold" evidence="1">
    <location>
        <begin position="33"/>
        <end position="104"/>
    </location>
</feature>
<dbReference type="InterPro" id="IPR012336">
    <property type="entry name" value="Thioredoxin-like_fold"/>
</dbReference>
<name>A0A4R3TMC5_9FIRM</name>
<keyword evidence="3" id="KW-1185">Reference proteome</keyword>
<comment type="caution">
    <text evidence="2">The sequence shown here is derived from an EMBL/GenBank/DDBJ whole genome shotgun (WGS) entry which is preliminary data.</text>
</comment>
<evidence type="ECO:0000313" key="2">
    <source>
        <dbReference type="EMBL" id="TCU62616.1"/>
    </source>
</evidence>
<proteinExistence type="predicted"/>
<accession>A0A4R3TMC5</accession>
<dbReference type="InterPro" id="IPR005243">
    <property type="entry name" value="THIRX-like_proc"/>
</dbReference>
<dbReference type="Pfam" id="PF13192">
    <property type="entry name" value="Thioredoxin_3"/>
    <property type="match status" value="1"/>
</dbReference>
<reference evidence="2 3" key="1">
    <citation type="submission" date="2019-03" db="EMBL/GenBank/DDBJ databases">
        <title>Genomic Encyclopedia of Type Strains, Phase IV (KMG-IV): sequencing the most valuable type-strain genomes for metagenomic binning, comparative biology and taxonomic classification.</title>
        <authorList>
            <person name="Goeker M."/>
        </authorList>
    </citation>
    <scope>NUCLEOTIDE SEQUENCE [LARGE SCALE GENOMIC DNA]</scope>
    <source>
        <strain evidence="2 3">DSM 29481</strain>
    </source>
</reference>
<protein>
    <submittedName>
        <fullName evidence="2">Thioredoxin-like protein</fullName>
    </submittedName>
</protein>
<gene>
    <name evidence="2" type="ORF">EDD61_10327</name>
</gene>
<dbReference type="AlphaFoldDB" id="A0A4R3TMC5"/>
<dbReference type="InterPro" id="IPR036249">
    <property type="entry name" value="Thioredoxin-like_sf"/>
</dbReference>